<dbReference type="OMA" id="GEWSYNG"/>
<evidence type="ECO:0000256" key="2">
    <source>
        <dbReference type="ARBA" id="ARBA00022170"/>
    </source>
</evidence>
<dbReference type="OrthoDB" id="201362at2759"/>
<dbReference type="GO" id="GO:0005739">
    <property type="term" value="C:mitochondrion"/>
    <property type="evidence" value="ECO:0007669"/>
    <property type="project" value="TreeGrafter"/>
</dbReference>
<feature type="compositionally biased region" description="Basic and acidic residues" evidence="3">
    <location>
        <begin position="150"/>
        <end position="166"/>
    </location>
</feature>
<feature type="region of interest" description="Disordered" evidence="3">
    <location>
        <begin position="1"/>
        <end position="212"/>
    </location>
</feature>
<dbReference type="GO" id="GO:0034553">
    <property type="term" value="P:mitochondrial respiratory chain complex II assembly"/>
    <property type="evidence" value="ECO:0007669"/>
    <property type="project" value="TreeGrafter"/>
</dbReference>
<dbReference type="GeneID" id="19242908"/>
<gene>
    <name evidence="4" type="ORF">EPUS_08030</name>
</gene>
<dbReference type="InterPro" id="IPR012875">
    <property type="entry name" value="SDHF4"/>
</dbReference>
<organism evidence="4 5">
    <name type="scientific">Endocarpon pusillum (strain Z07020 / HMAS-L-300199)</name>
    <name type="common">Lichen-forming fungus</name>
    <dbReference type="NCBI Taxonomy" id="1263415"/>
    <lineage>
        <taxon>Eukaryota</taxon>
        <taxon>Fungi</taxon>
        <taxon>Dikarya</taxon>
        <taxon>Ascomycota</taxon>
        <taxon>Pezizomycotina</taxon>
        <taxon>Eurotiomycetes</taxon>
        <taxon>Chaetothyriomycetidae</taxon>
        <taxon>Verrucariales</taxon>
        <taxon>Verrucariaceae</taxon>
        <taxon>Endocarpon</taxon>
    </lineage>
</organism>
<proteinExistence type="inferred from homology"/>
<protein>
    <recommendedName>
        <fullName evidence="2">Succinate dehydrogenase assembly factor 4, mitochondrial</fullName>
    </recommendedName>
</protein>
<keyword evidence="5" id="KW-1185">Reference proteome</keyword>
<feature type="compositionally biased region" description="Polar residues" evidence="3">
    <location>
        <begin position="77"/>
        <end position="110"/>
    </location>
</feature>
<dbReference type="PANTHER" id="PTHR28524">
    <property type="entry name" value="SUCCINATE DEHYDROGENASE ASSEMBLY FACTOR 4, MITOCHONDRIAL"/>
    <property type="match status" value="1"/>
</dbReference>
<evidence type="ECO:0000313" key="5">
    <source>
        <dbReference type="Proteomes" id="UP000019373"/>
    </source>
</evidence>
<sequence length="212" mass="23286">MSRTLTPLRSIICTSKPKPPNRSLFTLNRLLSTTPRHHIHPSPSRPQSSSPAEFPFRTGPSPPRLPKEEQELFEALQRQSTGAFSTPRDTPASQRRTAPRINQSPDSNPSDIADAEGLISSRTDNSASESHQSSTSSEIHSQSPVEEEQEINRVIEARGSGEELHPAVRRGATPEFEGDVNPKTGEVGGPKNEPLRWGSAGEWSYNGRTTDF</sequence>
<dbReference type="RefSeq" id="XP_007804537.1">
    <property type="nucleotide sequence ID" value="XM_007806346.1"/>
</dbReference>
<dbReference type="EMBL" id="KE721388">
    <property type="protein sequence ID" value="ERF69829.1"/>
    <property type="molecule type" value="Genomic_DNA"/>
</dbReference>
<accession>U1HLF0</accession>
<dbReference type="AlphaFoldDB" id="U1HLF0"/>
<evidence type="ECO:0000256" key="1">
    <source>
        <dbReference type="ARBA" id="ARBA00005701"/>
    </source>
</evidence>
<dbReference type="PANTHER" id="PTHR28524:SF3">
    <property type="entry name" value="SUCCINATE DEHYDROGENASE ASSEMBLY FACTOR 4, MITOCHONDRIAL"/>
    <property type="match status" value="1"/>
</dbReference>
<dbReference type="HOGENOM" id="CLU_101052_0_0_1"/>
<evidence type="ECO:0000256" key="3">
    <source>
        <dbReference type="SAM" id="MobiDB-lite"/>
    </source>
</evidence>
<comment type="similarity">
    <text evidence="1">Belongs to the SDHAF4 family.</text>
</comment>
<dbReference type="Pfam" id="PF07896">
    <property type="entry name" value="DUF1674"/>
    <property type="match status" value="1"/>
</dbReference>
<dbReference type="eggNOG" id="ENOG502S6UN">
    <property type="taxonomic scope" value="Eukaryota"/>
</dbReference>
<dbReference type="Proteomes" id="UP000019373">
    <property type="component" value="Unassembled WGS sequence"/>
</dbReference>
<evidence type="ECO:0000313" key="4">
    <source>
        <dbReference type="EMBL" id="ERF69829.1"/>
    </source>
</evidence>
<feature type="compositionally biased region" description="Low complexity" evidence="3">
    <location>
        <begin position="41"/>
        <end position="51"/>
    </location>
</feature>
<name>U1HLF0_ENDPU</name>
<reference evidence="5" key="1">
    <citation type="journal article" date="2014" name="BMC Genomics">
        <title>Genome characteristics reveal the impact of lichenization on lichen-forming fungus Endocarpon pusillum Hedwig (Verrucariales, Ascomycota).</title>
        <authorList>
            <person name="Wang Y.-Y."/>
            <person name="Liu B."/>
            <person name="Zhang X.-Y."/>
            <person name="Zhou Q.-M."/>
            <person name="Zhang T."/>
            <person name="Li H."/>
            <person name="Yu Y.-F."/>
            <person name="Zhang X.-L."/>
            <person name="Hao X.-Y."/>
            <person name="Wang M."/>
            <person name="Wang L."/>
            <person name="Wei J.-C."/>
        </authorList>
    </citation>
    <scope>NUCLEOTIDE SEQUENCE [LARGE SCALE GENOMIC DNA]</scope>
    <source>
        <strain evidence="5">Z07020 / HMAS-L-300199</strain>
    </source>
</reference>
<feature type="compositionally biased region" description="Low complexity" evidence="3">
    <location>
        <begin position="126"/>
        <end position="143"/>
    </location>
</feature>